<evidence type="ECO:0000259" key="3">
    <source>
        <dbReference type="Pfam" id="PF00857"/>
    </source>
</evidence>
<evidence type="ECO:0000313" key="4">
    <source>
        <dbReference type="EMBL" id="SFW11412.1"/>
    </source>
</evidence>
<evidence type="ECO:0000256" key="1">
    <source>
        <dbReference type="ARBA" id="ARBA00006336"/>
    </source>
</evidence>
<dbReference type="RefSeq" id="WP_072298951.1">
    <property type="nucleotide sequence ID" value="NZ_FPIP01000001.1"/>
</dbReference>
<name>A0A1K1LKL1_RUMFL</name>
<dbReference type="GO" id="GO:0016787">
    <property type="term" value="F:hydrolase activity"/>
    <property type="evidence" value="ECO:0007669"/>
    <property type="project" value="UniProtKB-KW"/>
</dbReference>
<feature type="domain" description="Isochorismatase-like" evidence="3">
    <location>
        <begin position="3"/>
        <end position="168"/>
    </location>
</feature>
<dbReference type="CDD" id="cd00431">
    <property type="entry name" value="cysteine_hydrolases"/>
    <property type="match status" value="1"/>
</dbReference>
<dbReference type="AlphaFoldDB" id="A0A1K1LKL1"/>
<accession>A0A1K1LKL1</accession>
<proteinExistence type="inferred from homology"/>
<comment type="similarity">
    <text evidence="1">Belongs to the isochorismatase family.</text>
</comment>
<organism evidence="4 5">
    <name type="scientific">Ruminococcus flavefaciens</name>
    <dbReference type="NCBI Taxonomy" id="1265"/>
    <lineage>
        <taxon>Bacteria</taxon>
        <taxon>Bacillati</taxon>
        <taxon>Bacillota</taxon>
        <taxon>Clostridia</taxon>
        <taxon>Eubacteriales</taxon>
        <taxon>Oscillospiraceae</taxon>
        <taxon>Ruminococcus</taxon>
    </lineage>
</organism>
<dbReference type="PANTHER" id="PTHR43540">
    <property type="entry name" value="PEROXYUREIDOACRYLATE/UREIDOACRYLATE AMIDOHYDROLASE-RELATED"/>
    <property type="match status" value="1"/>
</dbReference>
<dbReference type="InterPro" id="IPR000868">
    <property type="entry name" value="Isochorismatase-like_dom"/>
</dbReference>
<protein>
    <submittedName>
        <fullName evidence="4">Nicotinamidase-related amidase</fullName>
    </submittedName>
</protein>
<dbReference type="EMBL" id="FPIP01000001">
    <property type="protein sequence ID" value="SFW11412.1"/>
    <property type="molecule type" value="Genomic_DNA"/>
</dbReference>
<gene>
    <name evidence="4" type="ORF">SAMN02910280_0509</name>
</gene>
<dbReference type="InterPro" id="IPR050272">
    <property type="entry name" value="Isochorismatase-like_hydrls"/>
</dbReference>
<reference evidence="4 5" key="1">
    <citation type="submission" date="2016-11" db="EMBL/GenBank/DDBJ databases">
        <authorList>
            <person name="Jaros S."/>
            <person name="Januszkiewicz K."/>
            <person name="Wedrychowicz H."/>
        </authorList>
    </citation>
    <scope>NUCLEOTIDE SEQUENCE [LARGE SCALE GENOMIC DNA]</scope>
    <source>
        <strain evidence="4 5">YL228</strain>
    </source>
</reference>
<keyword evidence="2" id="KW-0378">Hydrolase</keyword>
<dbReference type="PANTHER" id="PTHR43540:SF6">
    <property type="entry name" value="ISOCHORISMATASE-LIKE DOMAIN-CONTAINING PROTEIN"/>
    <property type="match status" value="1"/>
</dbReference>
<evidence type="ECO:0000256" key="2">
    <source>
        <dbReference type="ARBA" id="ARBA00022801"/>
    </source>
</evidence>
<dbReference type="Proteomes" id="UP000183461">
    <property type="component" value="Unassembled WGS sequence"/>
</dbReference>
<dbReference type="SUPFAM" id="SSF52499">
    <property type="entry name" value="Isochorismatase-like hydrolases"/>
    <property type="match status" value="1"/>
</dbReference>
<evidence type="ECO:0000313" key="5">
    <source>
        <dbReference type="Proteomes" id="UP000183461"/>
    </source>
</evidence>
<dbReference type="Pfam" id="PF00857">
    <property type="entry name" value="Isochorismatase"/>
    <property type="match status" value="1"/>
</dbReference>
<dbReference type="InterPro" id="IPR036380">
    <property type="entry name" value="Isochorismatase-like_sf"/>
</dbReference>
<sequence length="175" mass="19129">MKVLIVIDMQNDFTTGVLGNPQTAAVTANVVKKINEFRKSEKDGRIIATLDTHTEDYMNTQEGKNLPVPHCIRGSEGWKLVPEVEKALGKDCTIVEKPTFGAINLPEIIGEGKDIEEFLFIGVCTDICVISNAMIIKAAYPEIPVRVISDCCAGVSPESHENALNAMKVVQMIVE</sequence>
<dbReference type="Gene3D" id="3.40.50.850">
    <property type="entry name" value="Isochorismatase-like"/>
    <property type="match status" value="1"/>
</dbReference>